<protein>
    <recommendedName>
        <fullName evidence="3">Preprotein translocase subunit SecB</fullName>
    </recommendedName>
</protein>
<dbReference type="AlphaFoldDB" id="A0A937FXD3"/>
<accession>A0A937FXD3</accession>
<reference evidence="1" key="1">
    <citation type="submission" date="2021-01" db="EMBL/GenBank/DDBJ databases">
        <title>Fulvivirga kasyanovii gen. nov., sp nov., a novel member of the phylum Bacteroidetes isolated from seawater in a mussel farm.</title>
        <authorList>
            <person name="Zhao L.-H."/>
            <person name="Wang Z.-J."/>
        </authorList>
    </citation>
    <scope>NUCLEOTIDE SEQUENCE</scope>
    <source>
        <strain evidence="1">29W222</strain>
    </source>
</reference>
<comment type="caution">
    <text evidence="1">The sequence shown here is derived from an EMBL/GenBank/DDBJ whole genome shotgun (WGS) entry which is preliminary data.</text>
</comment>
<keyword evidence="2" id="KW-1185">Reference proteome</keyword>
<organism evidence="1 2">
    <name type="scientific">Fulvivirga marina</name>
    <dbReference type="NCBI Taxonomy" id="2494733"/>
    <lineage>
        <taxon>Bacteria</taxon>
        <taxon>Pseudomonadati</taxon>
        <taxon>Bacteroidota</taxon>
        <taxon>Cytophagia</taxon>
        <taxon>Cytophagales</taxon>
        <taxon>Fulvivirgaceae</taxon>
        <taxon>Fulvivirga</taxon>
    </lineage>
</organism>
<name>A0A937FXD3_9BACT</name>
<evidence type="ECO:0000313" key="2">
    <source>
        <dbReference type="Proteomes" id="UP000614216"/>
    </source>
</evidence>
<dbReference type="Proteomes" id="UP000614216">
    <property type="component" value="Unassembled WGS sequence"/>
</dbReference>
<sequence length="143" mass="16490">MSKNEIIPFAIKTIVTEEFATIESNYKEKEEVTLESGFKFGIDKEEHSLAVRFEISFLCEKGPFIILKTSCHFDIEQKAFLRFLDKKSSQYIIPKDFFIHLSALTVGTARGILHAKLDNTKFDQFVLPTMNIAEMIEEDVVFE</sequence>
<evidence type="ECO:0000313" key="1">
    <source>
        <dbReference type="EMBL" id="MBL6446767.1"/>
    </source>
</evidence>
<proteinExistence type="predicted"/>
<dbReference type="RefSeq" id="WP_202856312.1">
    <property type="nucleotide sequence ID" value="NZ_JAEUGD010000041.1"/>
</dbReference>
<evidence type="ECO:0008006" key="3">
    <source>
        <dbReference type="Google" id="ProtNLM"/>
    </source>
</evidence>
<dbReference type="EMBL" id="JAEUGD010000041">
    <property type="protein sequence ID" value="MBL6446767.1"/>
    <property type="molecule type" value="Genomic_DNA"/>
</dbReference>
<gene>
    <name evidence="1" type="ORF">JMN32_10620</name>
</gene>